<proteinExistence type="predicted"/>
<reference evidence="1 2" key="1">
    <citation type="submission" date="2018-11" db="EMBL/GenBank/DDBJ databases">
        <authorList>
            <consortium name="Pathogen Informatics"/>
        </authorList>
    </citation>
    <scope>NUCLEOTIDE SEQUENCE [LARGE SCALE GENOMIC DNA]</scope>
    <source>
        <strain>Denwood</strain>
        <strain evidence="2">Zambia</strain>
    </source>
</reference>
<keyword evidence="2" id="KW-1185">Reference proteome</keyword>
<dbReference type="AlphaFoldDB" id="A0A3P8AS90"/>
<name>A0A3P8AS90_9TREM</name>
<evidence type="ECO:0000313" key="2">
    <source>
        <dbReference type="Proteomes" id="UP000269396"/>
    </source>
</evidence>
<sequence>MLVPSLNSLVSSHDESLNNLVGALDREEFDELYSQLLLRLKNLLFQFYCKEHHLEHNQALQSLHNDL</sequence>
<evidence type="ECO:0000313" key="1">
    <source>
        <dbReference type="EMBL" id="VDO67378.1"/>
    </source>
</evidence>
<dbReference type="Proteomes" id="UP000269396">
    <property type="component" value="Unassembled WGS sequence"/>
</dbReference>
<dbReference type="EMBL" id="UZAL01000057">
    <property type="protein sequence ID" value="VDO67378.1"/>
    <property type="molecule type" value="Genomic_DNA"/>
</dbReference>
<organism evidence="1 2">
    <name type="scientific">Schistosoma mattheei</name>
    <dbReference type="NCBI Taxonomy" id="31246"/>
    <lineage>
        <taxon>Eukaryota</taxon>
        <taxon>Metazoa</taxon>
        <taxon>Spiralia</taxon>
        <taxon>Lophotrochozoa</taxon>
        <taxon>Platyhelminthes</taxon>
        <taxon>Trematoda</taxon>
        <taxon>Digenea</taxon>
        <taxon>Strigeidida</taxon>
        <taxon>Schistosomatoidea</taxon>
        <taxon>Schistosomatidae</taxon>
        <taxon>Schistosoma</taxon>
    </lineage>
</organism>
<protein>
    <submittedName>
        <fullName evidence="1">Uncharacterized protein</fullName>
    </submittedName>
</protein>
<accession>A0A3P8AS90</accession>
<gene>
    <name evidence="1" type="ORF">SMTD_LOCUS85</name>
</gene>